<reference evidence="4" key="1">
    <citation type="submission" date="2021-02" db="EMBL/GenBank/DDBJ databases">
        <authorList>
            <person name="Nowell W R."/>
        </authorList>
    </citation>
    <scope>NUCLEOTIDE SEQUENCE</scope>
</reference>
<accession>A0A819V997</accession>
<dbReference type="InterPro" id="IPR036875">
    <property type="entry name" value="Znf_CCHC_sf"/>
</dbReference>
<dbReference type="InterPro" id="IPR001878">
    <property type="entry name" value="Znf_CCHC"/>
</dbReference>
<keyword evidence="1" id="KW-0479">Metal-binding</keyword>
<dbReference type="Proteomes" id="UP000663823">
    <property type="component" value="Unassembled WGS sequence"/>
</dbReference>
<feature type="region of interest" description="Disordered" evidence="2">
    <location>
        <begin position="149"/>
        <end position="171"/>
    </location>
</feature>
<comment type="caution">
    <text evidence="4">The sequence shown here is derived from an EMBL/GenBank/DDBJ whole genome shotgun (WGS) entry which is preliminary data.</text>
</comment>
<evidence type="ECO:0000256" key="2">
    <source>
        <dbReference type="SAM" id="MobiDB-lite"/>
    </source>
</evidence>
<feature type="compositionally biased region" description="Low complexity" evidence="2">
    <location>
        <begin position="114"/>
        <end position="126"/>
    </location>
</feature>
<dbReference type="PROSITE" id="PS50158">
    <property type="entry name" value="ZF_CCHC"/>
    <property type="match status" value="1"/>
</dbReference>
<protein>
    <recommendedName>
        <fullName evidence="3">CCHC-type domain-containing protein</fullName>
    </recommendedName>
</protein>
<feature type="domain" description="CCHC-type" evidence="3">
    <location>
        <begin position="181"/>
        <end position="195"/>
    </location>
</feature>
<dbReference type="SUPFAM" id="SSF57756">
    <property type="entry name" value="Retrovirus zinc finger-like domains"/>
    <property type="match status" value="1"/>
</dbReference>
<dbReference type="EMBL" id="CAJOAX010012066">
    <property type="protein sequence ID" value="CAF4105381.1"/>
    <property type="molecule type" value="Genomic_DNA"/>
</dbReference>
<keyword evidence="1" id="KW-0862">Zinc</keyword>
<feature type="region of interest" description="Disordered" evidence="2">
    <location>
        <begin position="100"/>
        <end position="126"/>
    </location>
</feature>
<evidence type="ECO:0000313" key="5">
    <source>
        <dbReference type="Proteomes" id="UP000663823"/>
    </source>
</evidence>
<evidence type="ECO:0000313" key="4">
    <source>
        <dbReference type="EMBL" id="CAF4105381.1"/>
    </source>
</evidence>
<dbReference type="Gene3D" id="4.10.60.10">
    <property type="entry name" value="Zinc finger, CCHC-type"/>
    <property type="match status" value="1"/>
</dbReference>
<evidence type="ECO:0000259" key="3">
    <source>
        <dbReference type="PROSITE" id="PS50158"/>
    </source>
</evidence>
<dbReference type="GO" id="GO:0003676">
    <property type="term" value="F:nucleic acid binding"/>
    <property type="evidence" value="ECO:0007669"/>
    <property type="project" value="InterPro"/>
</dbReference>
<dbReference type="GO" id="GO:0008270">
    <property type="term" value="F:zinc ion binding"/>
    <property type="evidence" value="ECO:0007669"/>
    <property type="project" value="UniProtKB-KW"/>
</dbReference>
<organism evidence="4 5">
    <name type="scientific">Rotaria sordida</name>
    <dbReference type="NCBI Taxonomy" id="392033"/>
    <lineage>
        <taxon>Eukaryota</taxon>
        <taxon>Metazoa</taxon>
        <taxon>Spiralia</taxon>
        <taxon>Gnathifera</taxon>
        <taxon>Rotifera</taxon>
        <taxon>Eurotatoria</taxon>
        <taxon>Bdelloidea</taxon>
        <taxon>Philodinida</taxon>
        <taxon>Philodinidae</taxon>
        <taxon>Rotaria</taxon>
    </lineage>
</organism>
<gene>
    <name evidence="4" type="ORF">OTI717_LOCUS34298</name>
</gene>
<keyword evidence="1" id="KW-0863">Zinc-finger</keyword>
<proteinExistence type="predicted"/>
<sequence length="200" mass="22580">MNLKMLRDRKQSDTEPFTEYYTSVVDLCHKHDANMADLQIIDWLKAGMKLNLYERLQGEEFATPQALLIRAQRLELDNAVLEARKHESSIATPAISSISASSSNRFPRSDQPLSYQPHSTSTYTSSYPPPLMSTSYSFRFAPSYNTTSNLRSSFPSESSPYPYASSPVTHTSTRPRLSIVCYSCRQPGHISPYCPARPKD</sequence>
<name>A0A819V997_9BILA</name>
<evidence type="ECO:0000256" key="1">
    <source>
        <dbReference type="PROSITE-ProRule" id="PRU00047"/>
    </source>
</evidence>
<feature type="compositionally biased region" description="Low complexity" evidence="2">
    <location>
        <begin position="152"/>
        <end position="167"/>
    </location>
</feature>
<dbReference type="AlphaFoldDB" id="A0A819V997"/>